<dbReference type="PANTHER" id="PTHR10652:SF0">
    <property type="entry name" value="ADENYLYL CYCLASE-ASSOCIATED PROTEIN"/>
    <property type="match status" value="1"/>
</dbReference>
<dbReference type="InterPro" id="IPR006599">
    <property type="entry name" value="CARP_motif"/>
</dbReference>
<evidence type="ECO:0000256" key="2">
    <source>
        <dbReference type="SAM" id="MobiDB-lite"/>
    </source>
</evidence>
<dbReference type="GO" id="GO:0019933">
    <property type="term" value="P:cAMP-mediated signaling"/>
    <property type="evidence" value="ECO:0007669"/>
    <property type="project" value="TreeGrafter"/>
</dbReference>
<dbReference type="GO" id="GO:0000902">
    <property type="term" value="P:cell morphogenesis"/>
    <property type="evidence" value="ECO:0007669"/>
    <property type="project" value="TreeGrafter"/>
</dbReference>
<organism evidence="4 5">
    <name type="scientific">Schistosoma bovis</name>
    <name type="common">Blood fluke</name>
    <dbReference type="NCBI Taxonomy" id="6184"/>
    <lineage>
        <taxon>Eukaryota</taxon>
        <taxon>Metazoa</taxon>
        <taxon>Spiralia</taxon>
        <taxon>Lophotrochozoa</taxon>
        <taxon>Platyhelminthes</taxon>
        <taxon>Trematoda</taxon>
        <taxon>Digenea</taxon>
        <taxon>Strigeidida</taxon>
        <taxon>Schistosomatoidea</taxon>
        <taxon>Schistosomatidae</taxon>
        <taxon>Schistosoma</taxon>
    </lineage>
</organism>
<dbReference type="InterPro" id="IPR036223">
    <property type="entry name" value="CAP_C_sf"/>
</dbReference>
<dbReference type="FunFam" id="1.25.40.330:FF:000001">
    <property type="entry name" value="Adenylyl cyclase-associated protein"/>
    <property type="match status" value="1"/>
</dbReference>
<feature type="compositionally biased region" description="Polar residues" evidence="2">
    <location>
        <begin position="298"/>
        <end position="311"/>
    </location>
</feature>
<feature type="domain" description="C-CAP/cofactor C-like" evidence="3">
    <location>
        <begin position="315"/>
        <end position="465"/>
    </location>
</feature>
<dbReference type="InterPro" id="IPR053950">
    <property type="entry name" value="CAP_N"/>
</dbReference>
<dbReference type="Pfam" id="PF08603">
    <property type="entry name" value="CAP_C"/>
    <property type="match status" value="1"/>
</dbReference>
<dbReference type="InterPro" id="IPR036222">
    <property type="entry name" value="CAP_N_sf"/>
</dbReference>
<feature type="compositionally biased region" description="Basic and acidic residues" evidence="2">
    <location>
        <begin position="284"/>
        <end position="294"/>
    </location>
</feature>
<dbReference type="Gene3D" id="1.25.40.330">
    <property type="entry name" value="Adenylate cyclase-associated CAP, N-terminal domain"/>
    <property type="match status" value="1"/>
</dbReference>
<gene>
    <name evidence="4" type="ORF">DC041_0000086</name>
</gene>
<comment type="similarity">
    <text evidence="1">Belongs to the CAP family.</text>
</comment>
<comment type="caution">
    <text evidence="4">The sequence shown here is derived from an EMBL/GenBank/DDBJ whole genome shotgun (WGS) entry which is preliminary data.</text>
</comment>
<dbReference type="Proteomes" id="UP000290809">
    <property type="component" value="Unassembled WGS sequence"/>
</dbReference>
<evidence type="ECO:0000259" key="3">
    <source>
        <dbReference type="PROSITE" id="PS51329"/>
    </source>
</evidence>
<evidence type="ECO:0000256" key="1">
    <source>
        <dbReference type="ARBA" id="ARBA00007659"/>
    </source>
</evidence>
<sequence length="500" mass="55431">MERLDSLLCRLEKVTILLEAAVVNNMYRTSPIKISSESGNPSSIKEFHEIVTGPLSEYVRNSFEIGDIVGNHASMVKQCFLMQEGIIKLAAECSKPSDSELKLIITPLGNLIEEVIKFKDNNRSSNFFNHLSAVAESVTALGWLSDTVAPSTYVKTMQEAGEFFTNRVLMEYKNNDTIHRAWKKSLMSVWTALQVYVNKHHTTGLVWNARGKPAVASKLSKSSPTREVNSNCSAQSPPVLTASHLAAMSLQANDNATQSNLFADLNRGTAVTSNLRKVTDDMKTHKNPKLREGPIIHTSRNQVNSSSNNPTVRPPSEKEPSGAGCLELRGNRWIVENFQSAGNLQIVSTETKQTVCIHKCNECTVQIKGKINSIMMDNCKKTGVVFDHLISSIDVVNCQSVKIQCLGQLSTVNIDKTDGCQVFLSEDSKYADVITAKSSEINILIPKGTDDFVSFFCFSKEMFTIFLDNIRRYSEEFAVPEQFKTNFTGKGLKTVCSDSR</sequence>
<dbReference type="InterPro" id="IPR017901">
    <property type="entry name" value="C-CAP_CF_C-like"/>
</dbReference>
<keyword evidence="5" id="KW-1185">Reference proteome</keyword>
<dbReference type="STRING" id="6184.A0A430Q687"/>
<dbReference type="SMART" id="SM00673">
    <property type="entry name" value="CARP"/>
    <property type="match status" value="2"/>
</dbReference>
<proteinExistence type="inferred from homology"/>
<dbReference type="PANTHER" id="PTHR10652">
    <property type="entry name" value="ADENYLYL CYCLASE-ASSOCIATED PROTEIN"/>
    <property type="match status" value="1"/>
</dbReference>
<evidence type="ECO:0000313" key="5">
    <source>
        <dbReference type="Proteomes" id="UP000290809"/>
    </source>
</evidence>
<dbReference type="InterPro" id="IPR013912">
    <property type="entry name" value="Adenylate_cyclase-assoc_CAP_C"/>
</dbReference>
<dbReference type="GO" id="GO:0005737">
    <property type="term" value="C:cytoplasm"/>
    <property type="evidence" value="ECO:0007669"/>
    <property type="project" value="TreeGrafter"/>
</dbReference>
<evidence type="ECO:0000313" key="4">
    <source>
        <dbReference type="EMBL" id="RTG83212.1"/>
    </source>
</evidence>
<dbReference type="SUPFAM" id="SSF101278">
    <property type="entry name" value="N-terminal domain of adenylylcyclase associated protein, CAP"/>
    <property type="match status" value="1"/>
</dbReference>
<feature type="region of interest" description="Disordered" evidence="2">
    <location>
        <begin position="284"/>
        <end position="323"/>
    </location>
</feature>
<name>A0A430Q687_SCHBO</name>
<accession>A0A430Q687</accession>
<dbReference type="GO" id="GO:0008179">
    <property type="term" value="F:adenylate cyclase binding"/>
    <property type="evidence" value="ECO:0007669"/>
    <property type="project" value="TreeGrafter"/>
</dbReference>
<dbReference type="GO" id="GO:0003779">
    <property type="term" value="F:actin binding"/>
    <property type="evidence" value="ECO:0007669"/>
    <property type="project" value="InterPro"/>
</dbReference>
<dbReference type="InterPro" id="IPR001837">
    <property type="entry name" value="Adenylate_cyclase-assoc_CAP"/>
</dbReference>
<dbReference type="Gene3D" id="2.160.20.70">
    <property type="match status" value="1"/>
</dbReference>
<dbReference type="Pfam" id="PF21938">
    <property type="entry name" value="CAP_N"/>
    <property type="match status" value="1"/>
</dbReference>
<dbReference type="PROSITE" id="PS51329">
    <property type="entry name" value="C_CAP_COFACTOR_C"/>
    <property type="match status" value="1"/>
</dbReference>
<dbReference type="EMBL" id="QMKO01002540">
    <property type="protein sequence ID" value="RTG83212.1"/>
    <property type="molecule type" value="Genomic_DNA"/>
</dbReference>
<reference evidence="4 5" key="1">
    <citation type="journal article" date="2019" name="PLoS Pathog.">
        <title>Genome sequence of the bovine parasite Schistosoma bovis Tanzania.</title>
        <authorList>
            <person name="Oey H."/>
            <person name="Zakrzewski M."/>
            <person name="Gobert G."/>
            <person name="Gravermann K."/>
            <person name="Stoye J."/>
            <person name="Jones M."/>
            <person name="Mcmanus D."/>
            <person name="Krause L."/>
        </authorList>
    </citation>
    <scope>NUCLEOTIDE SEQUENCE [LARGE SCALE GENOMIC DNA]</scope>
    <source>
        <strain evidence="4 5">TAN1997</strain>
    </source>
</reference>
<protein>
    <submittedName>
        <fullName evidence="4">Adenylyl cyclase-associated protein</fullName>
    </submittedName>
</protein>
<dbReference type="AlphaFoldDB" id="A0A430Q687"/>
<dbReference type="GO" id="GO:0007015">
    <property type="term" value="P:actin filament organization"/>
    <property type="evidence" value="ECO:0007669"/>
    <property type="project" value="TreeGrafter"/>
</dbReference>
<dbReference type="SUPFAM" id="SSF69340">
    <property type="entry name" value="C-terminal domain of adenylylcyclase associated protein"/>
    <property type="match status" value="1"/>
</dbReference>
<dbReference type="InterPro" id="IPR016098">
    <property type="entry name" value="CAP/MinC_C"/>
</dbReference>